<dbReference type="EMBL" id="EAAA01001207">
    <property type="status" value="NOT_ANNOTATED_CDS"/>
    <property type="molecule type" value="Genomic_DNA"/>
</dbReference>
<dbReference type="CDD" id="cd02440">
    <property type="entry name" value="AdoMet_MTases"/>
    <property type="match status" value="1"/>
</dbReference>
<dbReference type="Proteomes" id="UP000008144">
    <property type="component" value="Chromosome 14"/>
</dbReference>
<protein>
    <recommendedName>
        <fullName evidence="3">Methyltransferase domain-containing protein</fullName>
    </recommendedName>
</protein>
<dbReference type="Gene3D" id="3.40.50.150">
    <property type="entry name" value="Vaccinia Virus protein VP39"/>
    <property type="match status" value="1"/>
</dbReference>
<reference evidence="1" key="3">
    <citation type="submission" date="2025-08" db="UniProtKB">
        <authorList>
            <consortium name="Ensembl"/>
        </authorList>
    </citation>
    <scope>IDENTIFICATION</scope>
</reference>
<dbReference type="GO" id="GO:0009404">
    <property type="term" value="P:toxin metabolic process"/>
    <property type="evidence" value="ECO:0000318"/>
    <property type="project" value="GO_Central"/>
</dbReference>
<name>H2XLP1_CIOIN</name>
<accession>H2XLP1</accession>
<proteinExistence type="predicted"/>
<dbReference type="InterPro" id="IPR029063">
    <property type="entry name" value="SAM-dependent_MTases_sf"/>
</dbReference>
<dbReference type="Pfam" id="PF01209">
    <property type="entry name" value="Ubie_methyltran"/>
    <property type="match status" value="1"/>
</dbReference>
<dbReference type="AlphaFoldDB" id="H2XLP1"/>
<reference evidence="1" key="2">
    <citation type="journal article" date="2008" name="Genome Biol.">
        <title>Improved genome assembly and evidence-based global gene model set for the chordate Ciona intestinalis: new insight into intron and operon populations.</title>
        <authorList>
            <person name="Satou Y."/>
            <person name="Mineta K."/>
            <person name="Ogasawara M."/>
            <person name="Sasakura Y."/>
            <person name="Shoguchi E."/>
            <person name="Ueno K."/>
            <person name="Yamada L."/>
            <person name="Matsumoto J."/>
            <person name="Wasserscheid J."/>
            <person name="Dewar K."/>
            <person name="Wiley G.B."/>
            <person name="Macmil S.L."/>
            <person name="Roe B.A."/>
            <person name="Zeller R.W."/>
            <person name="Hastings K.E."/>
            <person name="Lemaire P."/>
            <person name="Lindquist E."/>
            <person name="Endo T."/>
            <person name="Hotta K."/>
            <person name="Inaba K."/>
        </authorList>
    </citation>
    <scope>NUCLEOTIDE SEQUENCE [LARGE SCALE GENOMIC DNA]</scope>
    <source>
        <strain evidence="1">wild type</strain>
    </source>
</reference>
<dbReference type="OMA" id="LADEMYD"/>
<evidence type="ECO:0008006" key="3">
    <source>
        <dbReference type="Google" id="ProtNLM"/>
    </source>
</evidence>
<organism evidence="1 2">
    <name type="scientific">Ciona intestinalis</name>
    <name type="common">Transparent sea squirt</name>
    <name type="synonym">Ascidia intestinalis</name>
    <dbReference type="NCBI Taxonomy" id="7719"/>
    <lineage>
        <taxon>Eukaryota</taxon>
        <taxon>Metazoa</taxon>
        <taxon>Chordata</taxon>
        <taxon>Tunicata</taxon>
        <taxon>Ascidiacea</taxon>
        <taxon>Phlebobranchia</taxon>
        <taxon>Cionidae</taxon>
        <taxon>Ciona</taxon>
    </lineage>
</organism>
<keyword evidence="2" id="KW-1185">Reference proteome</keyword>
<reference evidence="2" key="1">
    <citation type="journal article" date="2002" name="Science">
        <title>The draft genome of Ciona intestinalis: insights into chordate and vertebrate origins.</title>
        <authorList>
            <person name="Dehal P."/>
            <person name="Satou Y."/>
            <person name="Campbell R.K."/>
            <person name="Chapman J."/>
            <person name="Degnan B."/>
            <person name="De Tomaso A."/>
            <person name="Davidson B."/>
            <person name="Di Gregorio A."/>
            <person name="Gelpke M."/>
            <person name="Goodstein D.M."/>
            <person name="Harafuji N."/>
            <person name="Hastings K.E."/>
            <person name="Ho I."/>
            <person name="Hotta K."/>
            <person name="Huang W."/>
            <person name="Kawashima T."/>
            <person name="Lemaire P."/>
            <person name="Martinez D."/>
            <person name="Meinertzhagen I.A."/>
            <person name="Necula S."/>
            <person name="Nonaka M."/>
            <person name="Putnam N."/>
            <person name="Rash S."/>
            <person name="Saiga H."/>
            <person name="Satake M."/>
            <person name="Terry A."/>
            <person name="Yamada L."/>
            <person name="Wang H.G."/>
            <person name="Awazu S."/>
            <person name="Azumi K."/>
            <person name="Boore J."/>
            <person name="Branno M."/>
            <person name="Chin-Bow S."/>
            <person name="DeSantis R."/>
            <person name="Doyle S."/>
            <person name="Francino P."/>
            <person name="Keys D.N."/>
            <person name="Haga S."/>
            <person name="Hayashi H."/>
            <person name="Hino K."/>
            <person name="Imai K.S."/>
            <person name="Inaba K."/>
            <person name="Kano S."/>
            <person name="Kobayashi K."/>
            <person name="Kobayashi M."/>
            <person name="Lee B.I."/>
            <person name="Makabe K.W."/>
            <person name="Manohar C."/>
            <person name="Matassi G."/>
            <person name="Medina M."/>
            <person name="Mochizuki Y."/>
            <person name="Mount S."/>
            <person name="Morishita T."/>
            <person name="Miura S."/>
            <person name="Nakayama A."/>
            <person name="Nishizaka S."/>
            <person name="Nomoto H."/>
            <person name="Ohta F."/>
            <person name="Oishi K."/>
            <person name="Rigoutsos I."/>
            <person name="Sano M."/>
            <person name="Sasaki A."/>
            <person name="Sasakura Y."/>
            <person name="Shoguchi E."/>
            <person name="Shin-i T."/>
            <person name="Spagnuolo A."/>
            <person name="Stainier D."/>
            <person name="Suzuki M.M."/>
            <person name="Tassy O."/>
            <person name="Takatori N."/>
            <person name="Tokuoka M."/>
            <person name="Yagi K."/>
            <person name="Yoshizaki F."/>
            <person name="Wada S."/>
            <person name="Zhang C."/>
            <person name="Hyatt P.D."/>
            <person name="Larimer F."/>
            <person name="Detter C."/>
            <person name="Doggett N."/>
            <person name="Glavina T."/>
            <person name="Hawkins T."/>
            <person name="Richardson P."/>
            <person name="Lucas S."/>
            <person name="Kohara Y."/>
            <person name="Levine M."/>
            <person name="Satoh N."/>
            <person name="Rokhsar D.S."/>
        </authorList>
    </citation>
    <scope>NUCLEOTIDE SEQUENCE [LARGE SCALE GENOMIC DNA]</scope>
</reference>
<dbReference type="GO" id="GO:0030791">
    <property type="term" value="F:arsenite methyltransferase activity"/>
    <property type="evidence" value="ECO:0000318"/>
    <property type="project" value="GO_Central"/>
</dbReference>
<dbReference type="HOGENOM" id="CLU_090201_2_1_1"/>
<sequence>MSKTEIETALRAVKSTVFCQTAEESQFYYDVWSKHFDNDTSTLGSLSSIILTEMFSKHITDFKNCQVLDLGGGTGKVSFNLRNRFHFKGEIDILDANMNMLYEAYQKDLNFRNILRHFVTETGNLPLADEMYDVVASAGAFIPNHISVTSIFGIINVIKRGGLLLVTRRLKTTEGYGQQFVENVEKLCSEKKLKYVDHMEYVHFTNVEDKIPSGCFVYQRL</sequence>
<dbReference type="Ensembl" id="ENSCINT00000034217.1">
    <property type="protein sequence ID" value="ENSCINP00000030573.1"/>
    <property type="gene ID" value="ENSCING00000021159.1"/>
</dbReference>
<evidence type="ECO:0000313" key="1">
    <source>
        <dbReference type="Ensembl" id="ENSCINP00000030573.1"/>
    </source>
</evidence>
<evidence type="ECO:0000313" key="2">
    <source>
        <dbReference type="Proteomes" id="UP000008144"/>
    </source>
</evidence>
<dbReference type="InParanoid" id="H2XLP1"/>
<dbReference type="GO" id="GO:0005829">
    <property type="term" value="C:cytosol"/>
    <property type="evidence" value="ECO:0000318"/>
    <property type="project" value="GO_Central"/>
</dbReference>
<dbReference type="GO" id="GO:0018872">
    <property type="term" value="P:arsonoacetate metabolic process"/>
    <property type="evidence" value="ECO:0000318"/>
    <property type="project" value="GO_Central"/>
</dbReference>
<dbReference type="SUPFAM" id="SSF53335">
    <property type="entry name" value="S-adenosyl-L-methionine-dependent methyltransferases"/>
    <property type="match status" value="1"/>
</dbReference>
<dbReference type="GeneTree" id="ENSGT00560000077514"/>
<dbReference type="EMBL" id="EAAA01001206">
    <property type="status" value="NOT_ANNOTATED_CDS"/>
    <property type="molecule type" value="Genomic_DNA"/>
</dbReference>
<reference evidence="1" key="4">
    <citation type="submission" date="2025-09" db="UniProtKB">
        <authorList>
            <consortium name="Ensembl"/>
        </authorList>
    </citation>
    <scope>IDENTIFICATION</scope>
</reference>